<evidence type="ECO:0000313" key="13">
    <source>
        <dbReference type="Proteomes" id="UP000826725"/>
    </source>
</evidence>
<dbReference type="FunFam" id="3.40.50.300:FF:000006">
    <property type="entry name" value="DNA-binding transcriptional regulator NtrC"/>
    <property type="match status" value="1"/>
</dbReference>
<evidence type="ECO:0000313" key="12">
    <source>
        <dbReference type="EMBL" id="BCL61950.1"/>
    </source>
</evidence>
<dbReference type="CDD" id="cd00009">
    <property type="entry name" value="AAA"/>
    <property type="match status" value="1"/>
</dbReference>
<dbReference type="InterPro" id="IPR025944">
    <property type="entry name" value="Sigma_54_int_dom_CS"/>
</dbReference>
<evidence type="ECO:0000256" key="5">
    <source>
        <dbReference type="ARBA" id="ARBA00023015"/>
    </source>
</evidence>
<evidence type="ECO:0000256" key="1">
    <source>
        <dbReference type="ARBA" id="ARBA00022553"/>
    </source>
</evidence>
<dbReference type="Pfam" id="PF25601">
    <property type="entry name" value="AAA_lid_14"/>
    <property type="match status" value="1"/>
</dbReference>
<feature type="region of interest" description="Disordered" evidence="9">
    <location>
        <begin position="429"/>
        <end position="456"/>
    </location>
</feature>
<dbReference type="InterPro" id="IPR002078">
    <property type="entry name" value="Sigma_54_int"/>
</dbReference>
<dbReference type="SMART" id="SM00448">
    <property type="entry name" value="REC"/>
    <property type="match status" value="1"/>
</dbReference>
<reference evidence="12" key="1">
    <citation type="submission" date="2020-09" db="EMBL/GenBank/DDBJ databases">
        <title>Desulfogranum mesoprofundum gen. nov., sp. nov., a novel mesophilic, sulfate-reducing chemolithoautotroph isolated from a deep-sea hydrothermal vent chimney in the Suiyo Seamount.</title>
        <authorList>
            <person name="Hashimoto Y."/>
            <person name="Nakagawa S."/>
        </authorList>
    </citation>
    <scope>NUCLEOTIDE SEQUENCE</scope>
    <source>
        <strain evidence="12">KT2</strain>
    </source>
</reference>
<evidence type="ECO:0000256" key="3">
    <source>
        <dbReference type="ARBA" id="ARBA00022840"/>
    </source>
</evidence>
<dbReference type="PROSITE" id="PS00676">
    <property type="entry name" value="SIGMA54_INTERACT_2"/>
    <property type="match status" value="1"/>
</dbReference>
<keyword evidence="5" id="KW-0805">Transcription regulation</keyword>
<sequence length="456" mass="51620">MTGKGSVYIVDDEESMRVAVSQWLTLADYRVESFSSARKVLEILDVDFDGVLVTDIRMPDMDGMELMKKTLALDREIPIVLVTAHGDIPMAVSAMRDGAYDFIEKPFEPEMLLETVRRAGEKRKLVLENRKLRQYLEHPDKIENRLLGTSDAIQFLHQEIRDLGPTDASVFLIGETGCGKEVVARCLHEVSNRKKGKFVAINCGAIPETLFESELFGHEAGAFTGATGRRIGKFEHANGGTLFLDEVNSMPLNLQVKVLRVLQEREIERLGANTPIPIDIRIISATNCDPRKACSEGRFREDLYYRLNVAEINIPPLRKRPGDILLLFDYFLLRSSEKYNRALPQLTGNAIAMLMAYPWPGNVRELKNIAERYILSSLPPEERIAHILQHTGTGISTASTSLAEQASNFEKCVIDQALRRHRGTSRQSWKNWPCPPDIEPENAEPWSFQKRLPEFR</sequence>
<keyword evidence="7" id="KW-0804">Transcription</keyword>
<keyword evidence="4" id="KW-0902">Two-component regulatory system</keyword>
<dbReference type="InterPro" id="IPR003593">
    <property type="entry name" value="AAA+_ATPase"/>
</dbReference>
<evidence type="ECO:0000256" key="9">
    <source>
        <dbReference type="SAM" id="MobiDB-lite"/>
    </source>
</evidence>
<dbReference type="Proteomes" id="UP000826725">
    <property type="component" value="Chromosome"/>
</dbReference>
<proteinExistence type="predicted"/>
<dbReference type="AlphaFoldDB" id="A0A8D5FQM3"/>
<dbReference type="PROSITE" id="PS50045">
    <property type="entry name" value="SIGMA54_INTERACT_4"/>
    <property type="match status" value="1"/>
</dbReference>
<dbReference type="InterPro" id="IPR001789">
    <property type="entry name" value="Sig_transdc_resp-reg_receiver"/>
</dbReference>
<evidence type="ECO:0000256" key="7">
    <source>
        <dbReference type="ARBA" id="ARBA00023163"/>
    </source>
</evidence>
<feature type="domain" description="Sigma-54 factor interaction" evidence="10">
    <location>
        <begin position="146"/>
        <end position="375"/>
    </location>
</feature>
<evidence type="ECO:0000256" key="6">
    <source>
        <dbReference type="ARBA" id="ARBA00023125"/>
    </source>
</evidence>
<evidence type="ECO:0000256" key="4">
    <source>
        <dbReference type="ARBA" id="ARBA00023012"/>
    </source>
</evidence>
<keyword evidence="3" id="KW-0067">ATP-binding</keyword>
<evidence type="ECO:0000256" key="2">
    <source>
        <dbReference type="ARBA" id="ARBA00022741"/>
    </source>
</evidence>
<dbReference type="InterPro" id="IPR025943">
    <property type="entry name" value="Sigma_54_int_dom_ATP-bd_2"/>
</dbReference>
<feature type="modified residue" description="4-aspartylphosphate" evidence="8">
    <location>
        <position position="55"/>
    </location>
</feature>
<dbReference type="GO" id="GO:0006355">
    <property type="term" value="P:regulation of DNA-templated transcription"/>
    <property type="evidence" value="ECO:0007669"/>
    <property type="project" value="InterPro"/>
</dbReference>
<name>A0A8D5FQM3_9BACT</name>
<keyword evidence="1 8" id="KW-0597">Phosphoprotein</keyword>
<dbReference type="EMBL" id="AP024086">
    <property type="protein sequence ID" value="BCL61950.1"/>
    <property type="molecule type" value="Genomic_DNA"/>
</dbReference>
<keyword evidence="2" id="KW-0547">Nucleotide-binding</keyword>
<dbReference type="Pfam" id="PF00158">
    <property type="entry name" value="Sigma54_activat"/>
    <property type="match status" value="1"/>
</dbReference>
<keyword evidence="13" id="KW-1185">Reference proteome</keyword>
<gene>
    <name evidence="12" type="ORF">DGMP_26430</name>
</gene>
<dbReference type="GO" id="GO:0005524">
    <property type="term" value="F:ATP binding"/>
    <property type="evidence" value="ECO:0007669"/>
    <property type="project" value="UniProtKB-KW"/>
</dbReference>
<dbReference type="GO" id="GO:0003677">
    <property type="term" value="F:DNA binding"/>
    <property type="evidence" value="ECO:0007669"/>
    <property type="project" value="UniProtKB-KW"/>
</dbReference>
<evidence type="ECO:0000259" key="11">
    <source>
        <dbReference type="PROSITE" id="PS50110"/>
    </source>
</evidence>
<evidence type="ECO:0000256" key="8">
    <source>
        <dbReference type="PROSITE-ProRule" id="PRU00169"/>
    </source>
</evidence>
<organism evidence="12 13">
    <name type="scientific">Desulfomarina profundi</name>
    <dbReference type="NCBI Taxonomy" id="2772557"/>
    <lineage>
        <taxon>Bacteria</taxon>
        <taxon>Pseudomonadati</taxon>
        <taxon>Thermodesulfobacteriota</taxon>
        <taxon>Desulfobulbia</taxon>
        <taxon>Desulfobulbales</taxon>
        <taxon>Desulfobulbaceae</taxon>
        <taxon>Desulfomarina</taxon>
    </lineage>
</organism>
<keyword evidence="6" id="KW-0238">DNA-binding</keyword>
<protein>
    <submittedName>
        <fullName evidence="12">Sigma-54-dependent Fis family transcriptional regulator</fullName>
    </submittedName>
</protein>
<dbReference type="PROSITE" id="PS00688">
    <property type="entry name" value="SIGMA54_INTERACT_3"/>
    <property type="match status" value="1"/>
</dbReference>
<dbReference type="SMART" id="SM00382">
    <property type="entry name" value="AAA"/>
    <property type="match status" value="1"/>
</dbReference>
<dbReference type="FunFam" id="3.40.50.2300:FF:000018">
    <property type="entry name" value="DNA-binding transcriptional regulator NtrC"/>
    <property type="match status" value="1"/>
</dbReference>
<dbReference type="PANTHER" id="PTHR32071:SF57">
    <property type="entry name" value="C4-DICARBOXYLATE TRANSPORT TRANSCRIPTIONAL REGULATORY PROTEIN DCTD"/>
    <property type="match status" value="1"/>
</dbReference>
<accession>A0A8D5FQM3</accession>
<dbReference type="PANTHER" id="PTHR32071">
    <property type="entry name" value="TRANSCRIPTIONAL REGULATORY PROTEIN"/>
    <property type="match status" value="1"/>
</dbReference>
<dbReference type="CDD" id="cd17549">
    <property type="entry name" value="REC_DctD-like"/>
    <property type="match status" value="1"/>
</dbReference>
<dbReference type="InterPro" id="IPR058031">
    <property type="entry name" value="AAA_lid_NorR"/>
</dbReference>
<dbReference type="GO" id="GO:0000160">
    <property type="term" value="P:phosphorelay signal transduction system"/>
    <property type="evidence" value="ECO:0007669"/>
    <property type="project" value="UniProtKB-KW"/>
</dbReference>
<dbReference type="Pfam" id="PF00072">
    <property type="entry name" value="Response_reg"/>
    <property type="match status" value="1"/>
</dbReference>
<feature type="domain" description="Response regulatory" evidence="11">
    <location>
        <begin position="6"/>
        <end position="120"/>
    </location>
</feature>
<dbReference type="KEGG" id="dbk:DGMP_26430"/>
<dbReference type="PROSITE" id="PS50110">
    <property type="entry name" value="RESPONSE_REGULATORY"/>
    <property type="match status" value="1"/>
</dbReference>
<evidence type="ECO:0000259" key="10">
    <source>
        <dbReference type="PROSITE" id="PS50045"/>
    </source>
</evidence>